<reference evidence="1" key="1">
    <citation type="journal article" date="2020" name="Nature">
        <title>Giant virus diversity and host interactions through global metagenomics.</title>
        <authorList>
            <person name="Schulz F."/>
            <person name="Roux S."/>
            <person name="Paez-Espino D."/>
            <person name="Jungbluth S."/>
            <person name="Walsh D.A."/>
            <person name="Denef V.J."/>
            <person name="McMahon K.D."/>
            <person name="Konstantinidis K.T."/>
            <person name="Eloe-Fadrosh E.A."/>
            <person name="Kyrpides N.C."/>
            <person name="Woyke T."/>
        </authorList>
    </citation>
    <scope>NUCLEOTIDE SEQUENCE</scope>
    <source>
        <strain evidence="1">GVMAG-M-3300027833-11</strain>
    </source>
</reference>
<proteinExistence type="predicted"/>
<dbReference type="EMBL" id="MN740505">
    <property type="protein sequence ID" value="QHU30350.1"/>
    <property type="molecule type" value="Genomic_DNA"/>
</dbReference>
<dbReference type="AlphaFoldDB" id="A0A6C0LIU6"/>
<evidence type="ECO:0000313" key="1">
    <source>
        <dbReference type="EMBL" id="QHU30350.1"/>
    </source>
</evidence>
<sequence length="196" mass="23368">MQDSTILNITTGEMVKDLKLEENNTHSVYRYKLEPHIVEAVSRFAKVHQFDKRADYKEAWALWCNEEDGMIEREVNRLAVLGYEGDVLDKMYKAGRYYFRTKKTNDDKKPKKRRHYVSMDSSILDAMDEHITSNYDSDCFTPANGYDWFVNHYKILLMNEIKRLIEEEPELQSNYISNKIKKTYKNRYYIFASAQN</sequence>
<name>A0A6C0LIU6_9ZZZZ</name>
<accession>A0A6C0LIU6</accession>
<organism evidence="1">
    <name type="scientific">viral metagenome</name>
    <dbReference type="NCBI Taxonomy" id="1070528"/>
    <lineage>
        <taxon>unclassified sequences</taxon>
        <taxon>metagenomes</taxon>
        <taxon>organismal metagenomes</taxon>
    </lineage>
</organism>
<protein>
    <submittedName>
        <fullName evidence="1">Uncharacterized protein</fullName>
    </submittedName>
</protein>